<sequence length="338" mass="35064">MNAAPVPATHREVHLAARPEGPLTTDHFRLVEAPVPVAGPRRILVRNRLMGVTAVMRTLMAGNGELPMPGYAPGAVLSGPAVGEVISAPEGSLKRGDLVEHNAGWREYAVLGEDEAQRLDLEALPDPVAHLSQGFVAWLAVVRGAEIRAGDTVLVTGAAGGVGTMAGQFARLHGAARVIGSTSSRQKADRLTDRLGYDAAVIRSAGPIDDQLRALAPDGLDAVIDLVGGDQLRAALAQARQGARIALVGSLASQTAGSATAPVVIDTAHVLNRGITLRGIAGHAHLDALGQWTEEFGRGLRAGTLTVPHTLVHGIDRAPQALCDLLAGRHIGAVLIEL</sequence>
<reference evidence="3 4" key="1">
    <citation type="submission" date="2015-06" db="EMBL/GenBank/DDBJ databases">
        <title>Cloning and characterization of the uncialamcin biosynthetic gene cluster.</title>
        <authorList>
            <person name="Yan X."/>
            <person name="Huang T."/>
            <person name="Ge H."/>
            <person name="Shen B."/>
        </authorList>
    </citation>
    <scope>NUCLEOTIDE SEQUENCE [LARGE SCALE GENOMIC DNA]</scope>
    <source>
        <strain evidence="3 4">DCA2648</strain>
    </source>
</reference>
<dbReference type="InterPro" id="IPR013149">
    <property type="entry name" value="ADH-like_C"/>
</dbReference>
<comment type="caution">
    <text evidence="3">The sequence shown here is derived from an EMBL/GenBank/DDBJ whole genome shotgun (WGS) entry which is preliminary data.</text>
</comment>
<dbReference type="Proteomes" id="UP000186455">
    <property type="component" value="Unassembled WGS sequence"/>
</dbReference>
<dbReference type="SUPFAM" id="SSF50129">
    <property type="entry name" value="GroES-like"/>
    <property type="match status" value="1"/>
</dbReference>
<dbReference type="InterPro" id="IPR045010">
    <property type="entry name" value="MDR_fam"/>
</dbReference>
<dbReference type="InterPro" id="IPR020843">
    <property type="entry name" value="ER"/>
</dbReference>
<accession>A0A1Q4V332</accession>
<evidence type="ECO:0000313" key="4">
    <source>
        <dbReference type="Proteomes" id="UP000186455"/>
    </source>
</evidence>
<dbReference type="InterPro" id="IPR002364">
    <property type="entry name" value="Quin_OxRdtase/zeta-crystal_CS"/>
</dbReference>
<dbReference type="GO" id="GO:0008270">
    <property type="term" value="F:zinc ion binding"/>
    <property type="evidence" value="ECO:0007669"/>
    <property type="project" value="InterPro"/>
</dbReference>
<dbReference type="PANTHER" id="PTHR43205">
    <property type="entry name" value="PROSTAGLANDIN REDUCTASE"/>
    <property type="match status" value="1"/>
</dbReference>
<gene>
    <name evidence="3" type="ORF">AB852_25555</name>
</gene>
<dbReference type="CDD" id="cd05288">
    <property type="entry name" value="PGDH"/>
    <property type="match status" value="1"/>
</dbReference>
<dbReference type="AlphaFoldDB" id="A0A1Q4V332"/>
<dbReference type="Gene3D" id="3.90.180.10">
    <property type="entry name" value="Medium-chain alcohol dehydrogenases, catalytic domain"/>
    <property type="match status" value="1"/>
</dbReference>
<dbReference type="Pfam" id="PF00107">
    <property type="entry name" value="ADH_zinc_N"/>
    <property type="match status" value="1"/>
</dbReference>
<proteinExistence type="predicted"/>
<dbReference type="PANTHER" id="PTHR43205:SF7">
    <property type="entry name" value="PROSTAGLANDIN REDUCTASE 1"/>
    <property type="match status" value="1"/>
</dbReference>
<feature type="domain" description="Enoyl reductase (ER)" evidence="2">
    <location>
        <begin position="24"/>
        <end position="336"/>
    </location>
</feature>
<keyword evidence="1" id="KW-0560">Oxidoreductase</keyword>
<dbReference type="InterPro" id="IPR011032">
    <property type="entry name" value="GroES-like_sf"/>
</dbReference>
<dbReference type="PROSITE" id="PS01162">
    <property type="entry name" value="QOR_ZETA_CRYSTAL"/>
    <property type="match status" value="1"/>
</dbReference>
<dbReference type="GO" id="GO:0016628">
    <property type="term" value="F:oxidoreductase activity, acting on the CH-CH group of donors, NAD or NADP as acceptor"/>
    <property type="evidence" value="ECO:0007669"/>
    <property type="project" value="InterPro"/>
</dbReference>
<protein>
    <submittedName>
        <fullName evidence="3">Alcohol dehydrogenase</fullName>
    </submittedName>
</protein>
<keyword evidence="4" id="KW-1185">Reference proteome</keyword>
<organism evidence="3 4">
    <name type="scientific">Streptomyces uncialis</name>
    <dbReference type="NCBI Taxonomy" id="1048205"/>
    <lineage>
        <taxon>Bacteria</taxon>
        <taxon>Bacillati</taxon>
        <taxon>Actinomycetota</taxon>
        <taxon>Actinomycetes</taxon>
        <taxon>Kitasatosporales</taxon>
        <taxon>Streptomycetaceae</taxon>
        <taxon>Streptomyces</taxon>
    </lineage>
</organism>
<dbReference type="RefSeq" id="WP_073792612.1">
    <property type="nucleotide sequence ID" value="NZ_LFBV01000007.1"/>
</dbReference>
<evidence type="ECO:0000259" key="2">
    <source>
        <dbReference type="SMART" id="SM00829"/>
    </source>
</evidence>
<evidence type="ECO:0000256" key="1">
    <source>
        <dbReference type="ARBA" id="ARBA00023002"/>
    </source>
</evidence>
<dbReference type="InterPro" id="IPR036291">
    <property type="entry name" value="NAD(P)-bd_dom_sf"/>
</dbReference>
<dbReference type="SMART" id="SM00829">
    <property type="entry name" value="PKS_ER"/>
    <property type="match status" value="1"/>
</dbReference>
<dbReference type="Pfam" id="PF16884">
    <property type="entry name" value="ADH_N_2"/>
    <property type="match status" value="1"/>
</dbReference>
<dbReference type="Gene3D" id="3.40.50.720">
    <property type="entry name" value="NAD(P)-binding Rossmann-like Domain"/>
    <property type="match status" value="1"/>
</dbReference>
<dbReference type="EMBL" id="LFBV01000007">
    <property type="protein sequence ID" value="OKH92285.1"/>
    <property type="molecule type" value="Genomic_DNA"/>
</dbReference>
<evidence type="ECO:0000313" key="3">
    <source>
        <dbReference type="EMBL" id="OKH92285.1"/>
    </source>
</evidence>
<name>A0A1Q4V332_9ACTN</name>
<dbReference type="InterPro" id="IPR041694">
    <property type="entry name" value="ADH_N_2"/>
</dbReference>
<dbReference type="STRING" id="1048205.AB852_25555"/>
<dbReference type="SUPFAM" id="SSF51735">
    <property type="entry name" value="NAD(P)-binding Rossmann-fold domains"/>
    <property type="match status" value="1"/>
</dbReference>